<evidence type="ECO:0008006" key="5">
    <source>
        <dbReference type="Google" id="ProtNLM"/>
    </source>
</evidence>
<feature type="chain" id="PRO_5019840768" description="MYM-type domain-containing protein" evidence="2">
    <location>
        <begin position="19"/>
        <end position="200"/>
    </location>
</feature>
<keyword evidence="1" id="KW-0677">Repeat</keyword>
<dbReference type="EMBL" id="QKKF02009716">
    <property type="protein sequence ID" value="RZF45171.1"/>
    <property type="molecule type" value="Genomic_DNA"/>
</dbReference>
<dbReference type="PANTHER" id="PTHR12247">
    <property type="entry name" value="POLYCOMB GROUP PROTEIN"/>
    <property type="match status" value="1"/>
</dbReference>
<evidence type="ECO:0000313" key="4">
    <source>
        <dbReference type="Proteomes" id="UP000291343"/>
    </source>
</evidence>
<dbReference type="Gene3D" id="2.30.30.140">
    <property type="match status" value="1"/>
</dbReference>
<gene>
    <name evidence="3" type="ORF">LSTR_LSTR009942</name>
</gene>
<dbReference type="STRING" id="195883.A0A482XIR1"/>
<dbReference type="GO" id="GO:0042393">
    <property type="term" value="F:histone binding"/>
    <property type="evidence" value="ECO:0007669"/>
    <property type="project" value="TreeGrafter"/>
</dbReference>
<organism evidence="3 4">
    <name type="scientific">Laodelphax striatellus</name>
    <name type="common">Small brown planthopper</name>
    <name type="synonym">Delphax striatella</name>
    <dbReference type="NCBI Taxonomy" id="195883"/>
    <lineage>
        <taxon>Eukaryota</taxon>
        <taxon>Metazoa</taxon>
        <taxon>Ecdysozoa</taxon>
        <taxon>Arthropoda</taxon>
        <taxon>Hexapoda</taxon>
        <taxon>Insecta</taxon>
        <taxon>Pterygota</taxon>
        <taxon>Neoptera</taxon>
        <taxon>Paraneoptera</taxon>
        <taxon>Hemiptera</taxon>
        <taxon>Auchenorrhyncha</taxon>
        <taxon>Fulgoroidea</taxon>
        <taxon>Delphacidae</taxon>
        <taxon>Criomorphinae</taxon>
        <taxon>Laodelphax</taxon>
    </lineage>
</organism>
<keyword evidence="4" id="KW-1185">Reference proteome</keyword>
<protein>
    <recommendedName>
        <fullName evidence="5">MYM-type domain-containing protein</fullName>
    </recommendedName>
</protein>
<name>A0A482XIR1_LAOST</name>
<proteinExistence type="predicted"/>
<accession>A0A482XIR1</accession>
<dbReference type="OrthoDB" id="5912862at2759"/>
<dbReference type="PANTHER" id="PTHR12247:SF85">
    <property type="entry name" value="SEX COMB ON MIDLEG-LIKE PROTEIN 4"/>
    <property type="match status" value="1"/>
</dbReference>
<keyword evidence="2" id="KW-0732">Signal</keyword>
<dbReference type="SMR" id="A0A482XIR1"/>
<sequence length="200" mass="22918">MLYLVVFLGCFEALSCKGACCHCDNVIRGTPVRLEYPDAPAKSFCSTTCLTKHQKKESVEQNGQCKSYFCLFSPYPPVPLSQLFDWDAYLSETNSFAAPPEYFKQLSTSLSPVNEFKMGMKWRRWTPHLTSTCHTSVVWACWTATLRLRLDAATTRNDFWRLVRLQRNYTGRPLQQQWRHAAASAHGFRMNASSMADVPR</sequence>
<dbReference type="InterPro" id="IPR050548">
    <property type="entry name" value="PcG_chromatin_remod_factors"/>
</dbReference>
<dbReference type="GO" id="GO:0003682">
    <property type="term" value="F:chromatin binding"/>
    <property type="evidence" value="ECO:0007669"/>
    <property type="project" value="TreeGrafter"/>
</dbReference>
<comment type="caution">
    <text evidence="3">The sequence shown here is derived from an EMBL/GenBank/DDBJ whole genome shotgun (WGS) entry which is preliminary data.</text>
</comment>
<evidence type="ECO:0000256" key="1">
    <source>
        <dbReference type="ARBA" id="ARBA00022737"/>
    </source>
</evidence>
<dbReference type="Proteomes" id="UP000291343">
    <property type="component" value="Unassembled WGS sequence"/>
</dbReference>
<feature type="signal peptide" evidence="2">
    <location>
        <begin position="1"/>
        <end position="18"/>
    </location>
</feature>
<dbReference type="AlphaFoldDB" id="A0A482XIR1"/>
<dbReference type="InterPro" id="IPR004092">
    <property type="entry name" value="Mbt"/>
</dbReference>
<dbReference type="SMART" id="SM00561">
    <property type="entry name" value="MBT"/>
    <property type="match status" value="1"/>
</dbReference>
<dbReference type="SUPFAM" id="SSF63748">
    <property type="entry name" value="Tudor/PWWP/MBT"/>
    <property type="match status" value="1"/>
</dbReference>
<dbReference type="GO" id="GO:0045892">
    <property type="term" value="P:negative regulation of DNA-templated transcription"/>
    <property type="evidence" value="ECO:0007669"/>
    <property type="project" value="TreeGrafter"/>
</dbReference>
<reference evidence="3 4" key="1">
    <citation type="journal article" date="2017" name="Gigascience">
        <title>Genome sequence of the small brown planthopper, Laodelphax striatellus.</title>
        <authorList>
            <person name="Zhu J."/>
            <person name="Jiang F."/>
            <person name="Wang X."/>
            <person name="Yang P."/>
            <person name="Bao Y."/>
            <person name="Zhao W."/>
            <person name="Wang W."/>
            <person name="Lu H."/>
            <person name="Wang Q."/>
            <person name="Cui N."/>
            <person name="Li J."/>
            <person name="Chen X."/>
            <person name="Luo L."/>
            <person name="Yu J."/>
            <person name="Kang L."/>
            <person name="Cui F."/>
        </authorList>
    </citation>
    <scope>NUCLEOTIDE SEQUENCE [LARGE SCALE GENOMIC DNA]</scope>
    <source>
        <strain evidence="3">Lst14</strain>
    </source>
</reference>
<evidence type="ECO:0000313" key="3">
    <source>
        <dbReference type="EMBL" id="RZF45171.1"/>
    </source>
</evidence>
<dbReference type="GO" id="GO:0005634">
    <property type="term" value="C:nucleus"/>
    <property type="evidence" value="ECO:0007669"/>
    <property type="project" value="InterPro"/>
</dbReference>
<evidence type="ECO:0000256" key="2">
    <source>
        <dbReference type="SAM" id="SignalP"/>
    </source>
</evidence>
<dbReference type="InParanoid" id="A0A482XIR1"/>